<dbReference type="EC" id="6.1.1.20" evidence="11"/>
<dbReference type="InterPro" id="IPR022917">
    <property type="entry name" value="Phe_tRNA_ligase_alpha_bac/arc"/>
</dbReference>
<evidence type="ECO:0000256" key="5">
    <source>
        <dbReference type="ARBA" id="ARBA00022723"/>
    </source>
</evidence>
<dbReference type="GO" id="GO:0006432">
    <property type="term" value="P:phenylalanyl-tRNA aminoacylation"/>
    <property type="evidence" value="ECO:0007669"/>
    <property type="project" value="UniProtKB-UniRule"/>
</dbReference>
<proteinExistence type="inferred from homology"/>
<dbReference type="RefSeq" id="WP_229125148.1">
    <property type="nucleotide sequence ID" value="NZ_CP064789.1"/>
</dbReference>
<evidence type="ECO:0000313" key="13">
    <source>
        <dbReference type="EMBL" id="QSG10495.1"/>
    </source>
</evidence>
<dbReference type="InterPro" id="IPR036390">
    <property type="entry name" value="WH_DNA-bd_sf"/>
</dbReference>
<comment type="subunit">
    <text evidence="11">Tetramer of two alpha and two beta subunits.</text>
</comment>
<dbReference type="SUPFAM" id="SSF55681">
    <property type="entry name" value="Class II aaRS and biotin synthetases"/>
    <property type="match status" value="1"/>
</dbReference>
<evidence type="ECO:0000256" key="7">
    <source>
        <dbReference type="ARBA" id="ARBA00022840"/>
    </source>
</evidence>
<keyword evidence="5 11" id="KW-0479">Metal-binding</keyword>
<keyword evidence="7 11" id="KW-0067">ATP-binding</keyword>
<dbReference type="AlphaFoldDB" id="A0A897NGC1"/>
<dbReference type="GeneID" id="68859584"/>
<dbReference type="PANTHER" id="PTHR11538">
    <property type="entry name" value="PHENYLALANYL-TRNA SYNTHETASE"/>
    <property type="match status" value="1"/>
</dbReference>
<dbReference type="GO" id="GO:0005524">
    <property type="term" value="F:ATP binding"/>
    <property type="evidence" value="ECO:0007669"/>
    <property type="project" value="UniProtKB-UniRule"/>
</dbReference>
<sequence length="501" mass="55264">MKLPETQVAVVEAASATEVRTVESLADELDRKPAAVTRAAFELEDEGLLDVIESTDESVSLTDEGRTYLEDGLPEIRLYEAALEAADGDPVEMGQVIGASGLEGGAVDIALSNLARKGYGEIDSGEISPDPDADPDADEEVTALEAIESGDADLVAEDTLDQLERRGLIERSARTVRSVQLTDEGVTALMEGIEVAEAVDRLTSELLTSGEWRDVEFSEYNVAADAPDIDGGKHHPLRSMAERVKDVLVGMGFEEMQGPHADAEFWINDCLFMPQDHPARTHWDQFALDAPPMGALPDGVRERVEGAHREGVGEDGQGYHSPWGEEMARQIDLRGHTTSLSARYLSGIAEGDLEPPQRYFSIEKAYRNDEIDATHLLEFFQIEGWVMAEDLSVRDLMGTFTEFYEQFGITDLQFKPTYNPYTEPSFELFGEHPVTGEVVEIGNSGIFRPEMLEPLGVDCDVMAWGLALERLMMLVTGAEDIRDVHGTLVDLDYLRTEEVRY</sequence>
<keyword evidence="10 11" id="KW-0030">Aminoacyl-tRNA synthetase</keyword>
<comment type="cofactor">
    <cofactor evidence="11">
        <name>Mg(2+)</name>
        <dbReference type="ChEBI" id="CHEBI:18420"/>
    </cofactor>
    <text evidence="11">Binds 2 magnesium ions per tetramer.</text>
</comment>
<evidence type="ECO:0000256" key="4">
    <source>
        <dbReference type="ARBA" id="ARBA00022598"/>
    </source>
</evidence>
<feature type="binding site" evidence="11">
    <location>
        <position position="447"/>
    </location>
    <ligand>
        <name>L-phenylalanine</name>
        <dbReference type="ChEBI" id="CHEBI:58095"/>
    </ligand>
</feature>
<dbReference type="NCBIfam" id="TIGR00468">
    <property type="entry name" value="pheS"/>
    <property type="match status" value="1"/>
</dbReference>
<dbReference type="SUPFAM" id="SSF46785">
    <property type="entry name" value="Winged helix' DNA-binding domain"/>
    <property type="match status" value="1"/>
</dbReference>
<dbReference type="EMBL" id="CP064789">
    <property type="protein sequence ID" value="QSG10495.1"/>
    <property type="molecule type" value="Genomic_DNA"/>
</dbReference>
<comment type="catalytic activity">
    <reaction evidence="11">
        <text>tRNA(Phe) + L-phenylalanine + ATP = L-phenylalanyl-tRNA(Phe) + AMP + diphosphate + H(+)</text>
        <dbReference type="Rhea" id="RHEA:19413"/>
        <dbReference type="Rhea" id="RHEA-COMP:9668"/>
        <dbReference type="Rhea" id="RHEA-COMP:9699"/>
        <dbReference type="ChEBI" id="CHEBI:15378"/>
        <dbReference type="ChEBI" id="CHEBI:30616"/>
        <dbReference type="ChEBI" id="CHEBI:33019"/>
        <dbReference type="ChEBI" id="CHEBI:58095"/>
        <dbReference type="ChEBI" id="CHEBI:78442"/>
        <dbReference type="ChEBI" id="CHEBI:78531"/>
        <dbReference type="ChEBI" id="CHEBI:456215"/>
        <dbReference type="EC" id="6.1.1.20"/>
    </reaction>
</comment>
<feature type="binding site" evidence="11">
    <location>
        <position position="423"/>
    </location>
    <ligand>
        <name>Mg(2+)</name>
        <dbReference type="ChEBI" id="CHEBI:18420"/>
        <note>ligand shared with heterodimeric partner</note>
    </ligand>
</feature>
<evidence type="ECO:0000259" key="12">
    <source>
        <dbReference type="PROSITE" id="PS50862"/>
    </source>
</evidence>
<dbReference type="GO" id="GO:0004826">
    <property type="term" value="F:phenylalanine-tRNA ligase activity"/>
    <property type="evidence" value="ECO:0007669"/>
    <property type="project" value="UniProtKB-UniRule"/>
</dbReference>
<dbReference type="InterPro" id="IPR006195">
    <property type="entry name" value="aa-tRNA-synth_II"/>
</dbReference>
<dbReference type="Pfam" id="PF01409">
    <property type="entry name" value="tRNA-synt_2d"/>
    <property type="match status" value="1"/>
</dbReference>
<dbReference type="GO" id="GO:0005737">
    <property type="term" value="C:cytoplasm"/>
    <property type="evidence" value="ECO:0007669"/>
    <property type="project" value="UniProtKB-SubCell"/>
</dbReference>
<evidence type="ECO:0000256" key="1">
    <source>
        <dbReference type="ARBA" id="ARBA00004496"/>
    </source>
</evidence>
<evidence type="ECO:0000256" key="6">
    <source>
        <dbReference type="ARBA" id="ARBA00022741"/>
    </source>
</evidence>
<protein>
    <recommendedName>
        <fullName evidence="11">Phenylalanine--tRNA ligase alpha subunit</fullName>
        <ecNumber evidence="11">6.1.1.20</ecNumber>
    </recommendedName>
    <alternativeName>
        <fullName evidence="11">Phenylalanyl-tRNA synthetase alpha subunit</fullName>
        <shortName evidence="11">PheRS</shortName>
    </alternativeName>
</protein>
<evidence type="ECO:0000256" key="3">
    <source>
        <dbReference type="ARBA" id="ARBA00022490"/>
    </source>
</evidence>
<dbReference type="PANTHER" id="PTHR11538:SF40">
    <property type="entry name" value="PHENYLALANINE--TRNA LIGASE ALPHA SUBUNIT"/>
    <property type="match status" value="1"/>
</dbReference>
<dbReference type="HAMAP" id="MF_00282">
    <property type="entry name" value="Phe_tRNA_synth_alpha2"/>
    <property type="match status" value="1"/>
</dbReference>
<dbReference type="InterPro" id="IPR045864">
    <property type="entry name" value="aa-tRNA-synth_II/BPL/LPL"/>
</dbReference>
<feature type="binding site" evidence="11">
    <location>
        <position position="338"/>
    </location>
    <ligand>
        <name>L-phenylalanine</name>
        <dbReference type="ChEBI" id="CHEBI:58095"/>
    </ligand>
</feature>
<dbReference type="InterPro" id="IPR002319">
    <property type="entry name" value="Phenylalanyl-tRNA_Synthase"/>
</dbReference>
<name>A0A897NGC1_9EURY</name>
<dbReference type="GO" id="GO:0000287">
    <property type="term" value="F:magnesium ion binding"/>
    <property type="evidence" value="ECO:0007669"/>
    <property type="project" value="UniProtKB-UniRule"/>
</dbReference>
<dbReference type="CDD" id="cd00496">
    <property type="entry name" value="PheRS_alpha_core"/>
    <property type="match status" value="1"/>
</dbReference>
<feature type="binding site" evidence="11">
    <location>
        <begin position="381"/>
        <end position="383"/>
    </location>
    <ligand>
        <name>L-phenylalanine</name>
        <dbReference type="ChEBI" id="CHEBI:58095"/>
    </ligand>
</feature>
<dbReference type="Gene3D" id="3.30.930.10">
    <property type="entry name" value="Bira Bifunctional Protein, Domain 2"/>
    <property type="match status" value="1"/>
</dbReference>
<dbReference type="PROSITE" id="PS50862">
    <property type="entry name" value="AA_TRNA_LIGASE_II"/>
    <property type="match status" value="1"/>
</dbReference>
<evidence type="ECO:0000256" key="8">
    <source>
        <dbReference type="ARBA" id="ARBA00022842"/>
    </source>
</evidence>
<keyword evidence="8 11" id="KW-0460">Magnesium</keyword>
<dbReference type="InterPro" id="IPR004529">
    <property type="entry name" value="Phe-tRNA-synth_IIc_asu"/>
</dbReference>
<dbReference type="GO" id="GO:0000049">
    <property type="term" value="F:tRNA binding"/>
    <property type="evidence" value="ECO:0007669"/>
    <property type="project" value="InterPro"/>
</dbReference>
<organism evidence="13 14">
    <name type="scientific">Halapricum desulfuricans</name>
    <dbReference type="NCBI Taxonomy" id="2841257"/>
    <lineage>
        <taxon>Archaea</taxon>
        <taxon>Methanobacteriati</taxon>
        <taxon>Methanobacteriota</taxon>
        <taxon>Stenosarchaea group</taxon>
        <taxon>Halobacteria</taxon>
        <taxon>Halobacteriales</taxon>
        <taxon>Haloarculaceae</taxon>
        <taxon>Halapricum</taxon>
    </lineage>
</organism>
<feature type="binding site" evidence="11">
    <location>
        <position position="421"/>
    </location>
    <ligand>
        <name>L-phenylalanine</name>
        <dbReference type="ChEBI" id="CHEBI:58095"/>
    </ligand>
</feature>
<comment type="similarity">
    <text evidence="2 11">Belongs to the class-II aminoacyl-tRNA synthetase family. Phe-tRNA synthetase alpha subunit type 2 subfamily.</text>
</comment>
<gene>
    <name evidence="11 13" type="primary">pheS</name>
    <name evidence="13" type="ORF">HSBGL_0049</name>
</gene>
<evidence type="ECO:0000256" key="10">
    <source>
        <dbReference type="ARBA" id="ARBA00023146"/>
    </source>
</evidence>
<dbReference type="NCBIfam" id="NF003210">
    <property type="entry name" value="PRK04172.1"/>
    <property type="match status" value="1"/>
</dbReference>
<keyword evidence="3 11" id="KW-0963">Cytoplasm</keyword>
<accession>A0A897NGC1</accession>
<dbReference type="Proteomes" id="UP000663305">
    <property type="component" value="Chromosome"/>
</dbReference>
<comment type="subcellular location">
    <subcellularLocation>
        <location evidence="1 11">Cytoplasm</location>
    </subcellularLocation>
</comment>
<dbReference type="Gene3D" id="1.10.10.10">
    <property type="entry name" value="Winged helix-like DNA-binding domain superfamily/Winged helix DNA-binding domain"/>
    <property type="match status" value="1"/>
</dbReference>
<keyword evidence="4 11" id="KW-0436">Ligase</keyword>
<feature type="domain" description="Aminoacyl-transfer RNA synthetases class-II family profile" evidence="12">
    <location>
        <begin position="244"/>
        <end position="496"/>
    </location>
</feature>
<reference evidence="13" key="1">
    <citation type="submission" date="2020-11" db="EMBL/GenBank/DDBJ databases">
        <title>Carbohydrate-dependent, anaerobic sulfur respiration: A novel catabolism in halophilic archaea.</title>
        <authorList>
            <person name="Sorokin D.Y."/>
            <person name="Messina E."/>
            <person name="Smedile F."/>
            <person name="La Cono V."/>
            <person name="Hallsworth J.E."/>
            <person name="Yakimov M.M."/>
        </authorList>
    </citation>
    <scope>NUCLEOTIDE SEQUENCE</scope>
    <source>
        <strain evidence="13">HSR-Bgl</strain>
    </source>
</reference>
<keyword evidence="9 11" id="KW-0648">Protein biosynthesis</keyword>
<evidence type="ECO:0000256" key="11">
    <source>
        <dbReference type="HAMAP-Rule" id="MF_00282"/>
    </source>
</evidence>
<evidence type="ECO:0000313" key="14">
    <source>
        <dbReference type="Proteomes" id="UP000663305"/>
    </source>
</evidence>
<keyword evidence="6 11" id="KW-0547">Nucleotide-binding</keyword>
<evidence type="ECO:0000256" key="2">
    <source>
        <dbReference type="ARBA" id="ARBA00006703"/>
    </source>
</evidence>
<dbReference type="InterPro" id="IPR036388">
    <property type="entry name" value="WH-like_DNA-bd_sf"/>
</dbReference>
<evidence type="ECO:0000256" key="9">
    <source>
        <dbReference type="ARBA" id="ARBA00022917"/>
    </source>
</evidence>